<dbReference type="InterPro" id="IPR005805">
    <property type="entry name" value="Rieske_Fe-S_prot_C"/>
</dbReference>
<comment type="subunit">
    <text evidence="4 21">The main subunits of complex b-c1 are: cytochrome b, cytochrome c1 and the Rieske protein.</text>
</comment>
<comment type="miscellaneous">
    <text evidence="20">The Rieske protein is a high potential 2Fe-2S protein.</text>
</comment>
<evidence type="ECO:0000256" key="9">
    <source>
        <dbReference type="ARBA" id="ARBA00022692"/>
    </source>
</evidence>
<comment type="subcellular location">
    <subcellularLocation>
        <location evidence="2">Cell membrane</location>
        <topology evidence="2">Single-pass membrane protein</topology>
    </subcellularLocation>
</comment>
<gene>
    <name evidence="23" type="primary">petA</name>
    <name evidence="23" type="ORF">KHU32_10355</name>
</gene>
<evidence type="ECO:0000259" key="22">
    <source>
        <dbReference type="PROSITE" id="PS51296"/>
    </source>
</evidence>
<dbReference type="NCBIfam" id="TIGR01416">
    <property type="entry name" value="Rieske_proteo"/>
    <property type="match status" value="1"/>
</dbReference>
<comment type="similarity">
    <text evidence="3">Belongs to the Rieske iron-sulfur protein family.</text>
</comment>
<dbReference type="PRINTS" id="PR00162">
    <property type="entry name" value="RIESKE"/>
</dbReference>
<evidence type="ECO:0000256" key="3">
    <source>
        <dbReference type="ARBA" id="ARBA00010651"/>
    </source>
</evidence>
<keyword evidence="24" id="KW-1185">Reference proteome</keyword>
<dbReference type="InterPro" id="IPR036922">
    <property type="entry name" value="Rieske_2Fe-2S_sf"/>
</dbReference>
<dbReference type="PROSITE" id="PS51318">
    <property type="entry name" value="TAT"/>
    <property type="match status" value="1"/>
</dbReference>
<feature type="transmembrane region" description="Helical" evidence="20">
    <location>
        <begin position="22"/>
        <end position="43"/>
    </location>
</feature>
<feature type="domain" description="Rieske" evidence="22">
    <location>
        <begin position="87"/>
        <end position="183"/>
    </location>
</feature>
<dbReference type="Proteomes" id="UP000766336">
    <property type="component" value="Unassembled WGS sequence"/>
</dbReference>
<evidence type="ECO:0000256" key="2">
    <source>
        <dbReference type="ARBA" id="ARBA00004162"/>
    </source>
</evidence>
<evidence type="ECO:0000313" key="24">
    <source>
        <dbReference type="Proteomes" id="UP000766336"/>
    </source>
</evidence>
<dbReference type="Gene3D" id="1.20.5.510">
    <property type="entry name" value="Single helix bin"/>
    <property type="match status" value="1"/>
</dbReference>
<sequence>MADALATPGTHGDHPGATKRDFLKLSAAAFAAVGTGAIVWPFISQLAPARDVLALASTDVDIGPITVGQAVTVMWRGKPVFVRHRTEEEVAAARAVPMSDLKDPATDESRVQRGPWLIVVGVCTHLGCIPLGQKPTDPKGDYGGWFCPCHGSHYDTSARIRKGPAPLNLPVPAYAFTSDSAIRIG</sequence>
<dbReference type="Pfam" id="PF10399">
    <property type="entry name" value="UCR_Fe-S_N"/>
    <property type="match status" value="1"/>
</dbReference>
<evidence type="ECO:0000256" key="7">
    <source>
        <dbReference type="ARBA" id="ARBA00022448"/>
    </source>
</evidence>
<evidence type="ECO:0000256" key="16">
    <source>
        <dbReference type="ARBA" id="ARBA00023014"/>
    </source>
</evidence>
<evidence type="ECO:0000256" key="5">
    <source>
        <dbReference type="ARBA" id="ARBA00012951"/>
    </source>
</evidence>
<evidence type="ECO:0000256" key="18">
    <source>
        <dbReference type="ARBA" id="ARBA00023157"/>
    </source>
</evidence>
<evidence type="ECO:0000256" key="13">
    <source>
        <dbReference type="ARBA" id="ARBA00022982"/>
    </source>
</evidence>
<reference evidence="23 24" key="1">
    <citation type="submission" date="2021-05" db="EMBL/GenBank/DDBJ databases">
        <title>Roseococcus sp. XZZS9, whole genome shotgun sequencing project.</title>
        <authorList>
            <person name="Zhao G."/>
            <person name="Shen L."/>
        </authorList>
    </citation>
    <scope>NUCLEOTIDE SEQUENCE [LARGE SCALE GENOMIC DNA]</scope>
    <source>
        <strain evidence="23 24">XZZS9</strain>
    </source>
</reference>
<dbReference type="InterPro" id="IPR014349">
    <property type="entry name" value="Rieske_Fe-S_prot"/>
</dbReference>
<keyword evidence="13 20" id="KW-0249">Electron transport</keyword>
<comment type="catalytic activity">
    <reaction evidence="19 20">
        <text>a quinol + 2 Fe(III)-[cytochrome c](out) = a quinone + 2 Fe(II)-[cytochrome c](out) + 2 H(+)(out)</text>
        <dbReference type="Rhea" id="RHEA:11484"/>
        <dbReference type="Rhea" id="RHEA-COMP:10350"/>
        <dbReference type="Rhea" id="RHEA-COMP:14399"/>
        <dbReference type="ChEBI" id="CHEBI:15378"/>
        <dbReference type="ChEBI" id="CHEBI:24646"/>
        <dbReference type="ChEBI" id="CHEBI:29033"/>
        <dbReference type="ChEBI" id="CHEBI:29034"/>
        <dbReference type="ChEBI" id="CHEBI:132124"/>
        <dbReference type="EC" id="7.1.1.8"/>
    </reaction>
</comment>
<dbReference type="InterPro" id="IPR006311">
    <property type="entry name" value="TAT_signal"/>
</dbReference>
<dbReference type="NCBIfam" id="TIGR01409">
    <property type="entry name" value="TAT_signal_seq"/>
    <property type="match status" value="1"/>
</dbReference>
<evidence type="ECO:0000256" key="20">
    <source>
        <dbReference type="RuleBase" id="RU004494"/>
    </source>
</evidence>
<evidence type="ECO:0000256" key="6">
    <source>
        <dbReference type="ARBA" id="ARBA00019816"/>
    </source>
</evidence>
<name>A0ABS5QCD2_9PROT</name>
<keyword evidence="14 20" id="KW-1133">Transmembrane helix</keyword>
<dbReference type="InterPro" id="IPR019470">
    <property type="entry name" value="Ubiq_cytC_Rdtase_Fe-S_su_TAT"/>
</dbReference>
<protein>
    <recommendedName>
        <fullName evidence="6 20">Ubiquinol-cytochrome c reductase iron-sulfur subunit</fullName>
        <ecNumber evidence="5 20">7.1.1.8</ecNumber>
    </recommendedName>
</protein>
<keyword evidence="17 20" id="KW-0472">Membrane</keyword>
<keyword evidence="18" id="KW-1015">Disulfide bond</keyword>
<keyword evidence="16" id="KW-0411">Iron-sulfur</keyword>
<dbReference type="PROSITE" id="PS51296">
    <property type="entry name" value="RIESKE"/>
    <property type="match status" value="1"/>
</dbReference>
<evidence type="ECO:0000256" key="17">
    <source>
        <dbReference type="ARBA" id="ARBA00023136"/>
    </source>
</evidence>
<keyword evidence="9 20" id="KW-0812">Transmembrane</keyword>
<comment type="cofactor">
    <cofactor evidence="20">
        <name>[2Fe-2S] cluster</name>
        <dbReference type="ChEBI" id="CHEBI:190135"/>
    </cofactor>
    <text evidence="20">Binds 1 [2Fe-2S] cluster per subunit.</text>
</comment>
<dbReference type="InterPro" id="IPR019546">
    <property type="entry name" value="TAT_signal_bac_arc"/>
</dbReference>
<keyword evidence="15" id="KW-0408">Iron</keyword>
<dbReference type="SUPFAM" id="SSF50022">
    <property type="entry name" value="ISP domain"/>
    <property type="match status" value="1"/>
</dbReference>
<evidence type="ECO:0000256" key="10">
    <source>
        <dbReference type="ARBA" id="ARBA00022714"/>
    </source>
</evidence>
<keyword evidence="7 20" id="KW-0813">Transport</keyword>
<dbReference type="CDD" id="cd03470">
    <property type="entry name" value="Rieske_cytochrome_bc1"/>
    <property type="match status" value="1"/>
</dbReference>
<dbReference type="PANTHER" id="PTHR10134">
    <property type="entry name" value="CYTOCHROME B-C1 COMPLEX SUBUNIT RIESKE, MITOCHONDRIAL"/>
    <property type="match status" value="1"/>
</dbReference>
<dbReference type="EC" id="7.1.1.8" evidence="5 20"/>
<evidence type="ECO:0000256" key="14">
    <source>
        <dbReference type="ARBA" id="ARBA00022989"/>
    </source>
</evidence>
<keyword evidence="10" id="KW-0001">2Fe-2S</keyword>
<dbReference type="InterPro" id="IPR017941">
    <property type="entry name" value="Rieske_2Fe-2S"/>
</dbReference>
<accession>A0ABS5QCD2</accession>
<keyword evidence="11" id="KW-0479">Metal-binding</keyword>
<evidence type="ECO:0000256" key="4">
    <source>
        <dbReference type="ARBA" id="ARBA00011649"/>
    </source>
</evidence>
<evidence type="ECO:0000256" key="21">
    <source>
        <dbReference type="RuleBase" id="RU004497"/>
    </source>
</evidence>
<comment type="caution">
    <text evidence="23">The sequence shown here is derived from an EMBL/GenBank/DDBJ whole genome shotgun (WGS) entry which is preliminary data.</text>
</comment>
<evidence type="ECO:0000256" key="8">
    <source>
        <dbReference type="ARBA" id="ARBA00022475"/>
    </source>
</evidence>
<keyword evidence="12" id="KW-1278">Translocase</keyword>
<evidence type="ECO:0000256" key="1">
    <source>
        <dbReference type="ARBA" id="ARBA00002444"/>
    </source>
</evidence>
<evidence type="ECO:0000256" key="11">
    <source>
        <dbReference type="ARBA" id="ARBA00022723"/>
    </source>
</evidence>
<proteinExistence type="inferred from homology"/>
<organism evidence="23 24">
    <name type="scientific">Roseococcus pinisoli</name>
    <dbReference type="NCBI Taxonomy" id="2835040"/>
    <lineage>
        <taxon>Bacteria</taxon>
        <taxon>Pseudomonadati</taxon>
        <taxon>Pseudomonadota</taxon>
        <taxon>Alphaproteobacteria</taxon>
        <taxon>Acetobacterales</taxon>
        <taxon>Roseomonadaceae</taxon>
        <taxon>Roseococcus</taxon>
    </lineage>
</organism>
<evidence type="ECO:0000256" key="15">
    <source>
        <dbReference type="ARBA" id="ARBA00023004"/>
    </source>
</evidence>
<comment type="function">
    <text evidence="1">Component of the ubiquinol-cytochrome c reductase complex (complex III or cytochrome b-c1 complex), which is a respiratory chain that generates an electrochemical potential coupled to ATP synthesis.</text>
</comment>
<evidence type="ECO:0000256" key="12">
    <source>
        <dbReference type="ARBA" id="ARBA00022967"/>
    </source>
</evidence>
<dbReference type="RefSeq" id="WP_213670029.1">
    <property type="nucleotide sequence ID" value="NZ_JAHCDA010000002.1"/>
</dbReference>
<evidence type="ECO:0000313" key="23">
    <source>
        <dbReference type="EMBL" id="MBS7811341.1"/>
    </source>
</evidence>
<dbReference type="Gene3D" id="2.102.10.10">
    <property type="entry name" value="Rieske [2Fe-2S] iron-sulphur domain"/>
    <property type="match status" value="1"/>
</dbReference>
<evidence type="ECO:0000256" key="19">
    <source>
        <dbReference type="ARBA" id="ARBA00029351"/>
    </source>
</evidence>
<dbReference type="EMBL" id="JAHCDA010000002">
    <property type="protein sequence ID" value="MBS7811341.1"/>
    <property type="molecule type" value="Genomic_DNA"/>
</dbReference>
<keyword evidence="8" id="KW-1003">Cell membrane</keyword>
<dbReference type="InterPro" id="IPR006317">
    <property type="entry name" value="Ubiquinol_cyt_c_Rdtase_Fe-S-su"/>
</dbReference>
<dbReference type="Pfam" id="PF00355">
    <property type="entry name" value="Rieske"/>
    <property type="match status" value="1"/>
</dbReference>